<organism evidence="2 3">
    <name type="scientific">Bacillus mesophilus</name>
    <dbReference type="NCBI Taxonomy" id="1808955"/>
    <lineage>
        <taxon>Bacteria</taxon>
        <taxon>Bacillati</taxon>
        <taxon>Bacillota</taxon>
        <taxon>Bacilli</taxon>
        <taxon>Bacillales</taxon>
        <taxon>Bacillaceae</taxon>
        <taxon>Bacillus</taxon>
    </lineage>
</organism>
<dbReference type="CDD" id="cd04301">
    <property type="entry name" value="NAT_SF"/>
    <property type="match status" value="1"/>
</dbReference>
<sequence>MIRHAQVEDIVSIAKIHVDSWRSTYKNIVSEEVLNSLSYEEREELWKKVIPNGGVFVALDDTGNIVGFASGGKERTKQYQGYEGEVYAIYLLEDAQRKGFGRKLVQSVVNDLKINNIHSLLIWVLEDNPSCLFYEALGGQKIDSANITIGGVDYTEVAYGWKNL</sequence>
<keyword evidence="2" id="KW-0808">Transferase</keyword>
<dbReference type="Proteomes" id="UP000481043">
    <property type="component" value="Unassembled WGS sequence"/>
</dbReference>
<dbReference type="Gene3D" id="3.40.630.30">
    <property type="match status" value="1"/>
</dbReference>
<evidence type="ECO:0000259" key="1">
    <source>
        <dbReference type="PROSITE" id="PS51186"/>
    </source>
</evidence>
<dbReference type="Pfam" id="PF08445">
    <property type="entry name" value="FR47"/>
    <property type="match status" value="1"/>
</dbReference>
<keyword evidence="3" id="KW-1185">Reference proteome</keyword>
<accession>A0A6M0QDL4</accession>
<proteinExistence type="predicted"/>
<reference evidence="2 3" key="1">
    <citation type="submission" date="2020-02" db="EMBL/GenBank/DDBJ databases">
        <title>Bacillus aquiflavi sp. nov., isolated from yellow water of strong flavor Chinese baijiu in Yibin region of China.</title>
        <authorList>
            <person name="Xie J."/>
        </authorList>
    </citation>
    <scope>NUCLEOTIDE SEQUENCE [LARGE SCALE GENOMIC DNA]</scope>
    <source>
        <strain evidence="2 3">SA4</strain>
    </source>
</reference>
<dbReference type="GO" id="GO:0016747">
    <property type="term" value="F:acyltransferase activity, transferring groups other than amino-acyl groups"/>
    <property type="evidence" value="ECO:0007669"/>
    <property type="project" value="InterPro"/>
</dbReference>
<evidence type="ECO:0000313" key="3">
    <source>
        <dbReference type="Proteomes" id="UP000481043"/>
    </source>
</evidence>
<dbReference type="EMBL" id="JAAIWM010000008">
    <property type="protein sequence ID" value="NEY73680.1"/>
    <property type="molecule type" value="Genomic_DNA"/>
</dbReference>
<dbReference type="PROSITE" id="PS51186">
    <property type="entry name" value="GNAT"/>
    <property type="match status" value="1"/>
</dbReference>
<dbReference type="InterPro" id="IPR016181">
    <property type="entry name" value="Acyl_CoA_acyltransferase"/>
</dbReference>
<protein>
    <submittedName>
        <fullName evidence="2">GNAT family N-acetyltransferase</fullName>
    </submittedName>
</protein>
<gene>
    <name evidence="2" type="ORF">G4D63_18350</name>
</gene>
<dbReference type="SUPFAM" id="SSF55729">
    <property type="entry name" value="Acyl-CoA N-acyltransferases (Nat)"/>
    <property type="match status" value="1"/>
</dbReference>
<dbReference type="AlphaFoldDB" id="A0A6M0QDL4"/>
<name>A0A6M0QDL4_9BACI</name>
<dbReference type="InterPro" id="IPR000182">
    <property type="entry name" value="GNAT_dom"/>
</dbReference>
<evidence type="ECO:0000313" key="2">
    <source>
        <dbReference type="EMBL" id="NEY73680.1"/>
    </source>
</evidence>
<feature type="domain" description="N-acetyltransferase" evidence="1">
    <location>
        <begin position="1"/>
        <end position="164"/>
    </location>
</feature>
<dbReference type="InterPro" id="IPR013653">
    <property type="entry name" value="GCN5-like_dom"/>
</dbReference>
<comment type="caution">
    <text evidence="2">The sequence shown here is derived from an EMBL/GenBank/DDBJ whole genome shotgun (WGS) entry which is preliminary data.</text>
</comment>